<dbReference type="InterPro" id="IPR043128">
    <property type="entry name" value="Rev_trsase/Diguanyl_cyclase"/>
</dbReference>
<dbReference type="Gene3D" id="3.30.70.270">
    <property type="match status" value="1"/>
</dbReference>
<keyword evidence="1" id="KW-0175">Coiled coil</keyword>
<dbReference type="PROSITE" id="PS50112">
    <property type="entry name" value="PAS"/>
    <property type="match status" value="1"/>
</dbReference>
<dbReference type="RefSeq" id="WP_088822308.1">
    <property type="nucleotide sequence ID" value="NZ_FZLN01000001.1"/>
</dbReference>
<dbReference type="SUPFAM" id="SSF141868">
    <property type="entry name" value="EAL domain-like"/>
    <property type="match status" value="1"/>
</dbReference>
<dbReference type="SMART" id="SM00052">
    <property type="entry name" value="EAL"/>
    <property type="match status" value="1"/>
</dbReference>
<dbReference type="SUPFAM" id="SSF55073">
    <property type="entry name" value="Nucleotide cyclase"/>
    <property type="match status" value="1"/>
</dbReference>
<feature type="transmembrane region" description="Helical" evidence="2">
    <location>
        <begin position="88"/>
        <end position="111"/>
    </location>
</feature>
<proteinExistence type="predicted"/>
<dbReference type="EMBL" id="FZLN01000001">
    <property type="protein sequence ID" value="SNQ28309.1"/>
    <property type="molecule type" value="Genomic_DNA"/>
</dbReference>
<dbReference type="InterPro" id="IPR000160">
    <property type="entry name" value="GGDEF_dom"/>
</dbReference>
<dbReference type="CDD" id="cd01948">
    <property type="entry name" value="EAL"/>
    <property type="match status" value="1"/>
</dbReference>
<feature type="domain" description="EAL" evidence="4">
    <location>
        <begin position="693"/>
        <end position="946"/>
    </location>
</feature>
<dbReference type="AlphaFoldDB" id="A0A217ECR2"/>
<feature type="domain" description="PAS" evidence="3">
    <location>
        <begin position="392"/>
        <end position="465"/>
    </location>
</feature>
<dbReference type="OrthoDB" id="9804951at2"/>
<dbReference type="CDD" id="cd01949">
    <property type="entry name" value="GGDEF"/>
    <property type="match status" value="1"/>
</dbReference>
<protein>
    <submittedName>
        <fullName evidence="6">Diguanylate cyclase/phosphodiesterase with PAS/PAC sensor(S)</fullName>
    </submittedName>
</protein>
<dbReference type="SMART" id="SM00267">
    <property type="entry name" value="GGDEF"/>
    <property type="match status" value="1"/>
</dbReference>
<dbReference type="Gene3D" id="3.30.450.20">
    <property type="entry name" value="PAS domain"/>
    <property type="match status" value="2"/>
</dbReference>
<keyword evidence="2" id="KW-0812">Transmembrane</keyword>
<dbReference type="Pfam" id="PF00990">
    <property type="entry name" value="GGDEF"/>
    <property type="match status" value="1"/>
</dbReference>
<feature type="transmembrane region" description="Helical" evidence="2">
    <location>
        <begin position="57"/>
        <end position="76"/>
    </location>
</feature>
<reference evidence="7" key="1">
    <citation type="submission" date="2017-06" db="EMBL/GenBank/DDBJ databases">
        <authorList>
            <person name="Varghese N."/>
            <person name="Submissions S."/>
        </authorList>
    </citation>
    <scope>NUCLEOTIDE SEQUENCE [LARGE SCALE GENOMIC DNA]</scope>
    <source>
        <strain evidence="7">ANC 5114</strain>
    </source>
</reference>
<dbReference type="PROSITE" id="PS50887">
    <property type="entry name" value="GGDEF"/>
    <property type="match status" value="1"/>
</dbReference>
<feature type="transmembrane region" description="Helical" evidence="2">
    <location>
        <begin position="123"/>
        <end position="142"/>
    </location>
</feature>
<evidence type="ECO:0000313" key="6">
    <source>
        <dbReference type="EMBL" id="SNQ28309.1"/>
    </source>
</evidence>
<evidence type="ECO:0000259" key="3">
    <source>
        <dbReference type="PROSITE" id="PS50112"/>
    </source>
</evidence>
<dbReference type="Proteomes" id="UP000243463">
    <property type="component" value="Unassembled WGS sequence"/>
</dbReference>
<dbReference type="PANTHER" id="PTHR44757">
    <property type="entry name" value="DIGUANYLATE CYCLASE DGCP"/>
    <property type="match status" value="1"/>
</dbReference>
<feature type="coiled-coil region" evidence="1">
    <location>
        <begin position="211"/>
        <end position="259"/>
    </location>
</feature>
<keyword evidence="7" id="KW-1185">Reference proteome</keyword>
<dbReference type="PANTHER" id="PTHR44757:SF2">
    <property type="entry name" value="BIOFILM ARCHITECTURE MAINTENANCE PROTEIN MBAA"/>
    <property type="match status" value="1"/>
</dbReference>
<feature type="domain" description="GGDEF" evidence="5">
    <location>
        <begin position="551"/>
        <end position="684"/>
    </location>
</feature>
<dbReference type="NCBIfam" id="TIGR00254">
    <property type="entry name" value="GGDEF"/>
    <property type="match status" value="1"/>
</dbReference>
<dbReference type="InterPro" id="IPR035919">
    <property type="entry name" value="EAL_sf"/>
</dbReference>
<dbReference type="InterPro" id="IPR000014">
    <property type="entry name" value="PAS"/>
</dbReference>
<dbReference type="InterPro" id="IPR001633">
    <property type="entry name" value="EAL_dom"/>
</dbReference>
<dbReference type="InterPro" id="IPR029787">
    <property type="entry name" value="Nucleotide_cyclase"/>
</dbReference>
<keyword evidence="2" id="KW-0472">Membrane</keyword>
<keyword evidence="2" id="KW-1133">Transmembrane helix</keyword>
<dbReference type="SUPFAM" id="SSF55785">
    <property type="entry name" value="PYP-like sensor domain (PAS domain)"/>
    <property type="match status" value="2"/>
</dbReference>
<gene>
    <name evidence="6" type="ORF">SAMN05444584_0224</name>
</gene>
<evidence type="ECO:0000313" key="7">
    <source>
        <dbReference type="Proteomes" id="UP000243463"/>
    </source>
</evidence>
<accession>A0A217ECR2</accession>
<feature type="transmembrane region" description="Helical" evidence="2">
    <location>
        <begin position="178"/>
        <end position="197"/>
    </location>
</feature>
<dbReference type="Pfam" id="PF13426">
    <property type="entry name" value="PAS_9"/>
    <property type="match status" value="1"/>
</dbReference>
<dbReference type="InterPro" id="IPR052155">
    <property type="entry name" value="Biofilm_reg_signaling"/>
</dbReference>
<dbReference type="Gene3D" id="3.20.20.450">
    <property type="entry name" value="EAL domain"/>
    <property type="match status" value="1"/>
</dbReference>
<dbReference type="PROSITE" id="PS50883">
    <property type="entry name" value="EAL"/>
    <property type="match status" value="1"/>
</dbReference>
<dbReference type="InterPro" id="IPR035965">
    <property type="entry name" value="PAS-like_dom_sf"/>
</dbReference>
<dbReference type="Pfam" id="PF00563">
    <property type="entry name" value="EAL"/>
    <property type="match status" value="1"/>
</dbReference>
<evidence type="ECO:0000259" key="4">
    <source>
        <dbReference type="PROSITE" id="PS50883"/>
    </source>
</evidence>
<sequence>MPFTQNDLLNEKIKQHKIKHSAQTIPYFLATTFLTYFFIFINYRFNSSNHEFIFNTYFIVSSILSISAFIYTQWFAKNIQNIQIKHHFHEVITLITGLNIGFFVYLVHIYLPSNYHHLLFSDTFYLALVLVISSLFFALVYLSYRLIYFFLVALPVCFPILLLQPLPNDTTNPFIPLSFNFIFIAVCLCAISLNRLYTKHVKQLIKSESYIEKHQDQLKVQQHQQQNLNTKLEKMLQTQHDLEGKNEHTQQQLDQYQHQLSDQISLIYKQQHIIELAKKTTYNHTWEWDITAGIFKENDQFFATLKNDAIIEKYLEGIIHPDDIAIFLKQLKHHFIHQDEIFQCECRIFHGNTWVWFAAIGQIIQNKPGTVEPTFMIGLFKNIEQQKQDRDRIEQSSNIIKYVDLGIVILDAKLNYVSANPFFYKMTGLSERHVLEKNIFEITDSYDTSKRSLHYSITDQVLKKGQFKGEFEERFISGKELNMRCHIQVVKDEYLNTVQYVGIISDLTDYKQQEKRLSYLENYDTVTRLPNRFYYNYKVYEYLITERQNISQLAIIHLSIDRFTALNEFLGNQTTTLLLQQVAEHLRITNPNAFMIAYLNREEFVLVYEIDHTCPSIQETCGQIVSSFSEPLNVANQELILTVSLGAAIFPEHALDFDQLNNHAHQALLQAQRVGGNTVQYYSKDQNNAYIQDVDLENKLRQAIKNNELEVYYQPKIQLSNHQIVSFEALIRWKHPEKGLMSPAYFLSFARQTSLISDIGEYVLEASVHQLKIWQDLNLPKVRISINVDPQQLYRGKLLKSLDEILATYQMDGDCLEFEITESSLVEKTDYIRDLLNEFKARNIKLSLDDFGTGYSSLAYLTEFPFDIIKIDRYFVKNMHNKTQKAVLNAIIAMGKAMSLVIVVEGVETQEELDFFHQKECDIVQGYFFSKPLNATDASLYLQQIFR</sequence>
<evidence type="ECO:0000259" key="5">
    <source>
        <dbReference type="PROSITE" id="PS50887"/>
    </source>
</evidence>
<name>A0A217ECR2_9GAMM</name>
<organism evidence="6 7">
    <name type="scientific">Acinetobacter apis</name>
    <dbReference type="NCBI Taxonomy" id="1229165"/>
    <lineage>
        <taxon>Bacteria</taxon>
        <taxon>Pseudomonadati</taxon>
        <taxon>Pseudomonadota</taxon>
        <taxon>Gammaproteobacteria</taxon>
        <taxon>Moraxellales</taxon>
        <taxon>Moraxellaceae</taxon>
        <taxon>Acinetobacter</taxon>
    </lineage>
</organism>
<feature type="transmembrane region" description="Helical" evidence="2">
    <location>
        <begin position="147"/>
        <end position="166"/>
    </location>
</feature>
<feature type="transmembrane region" description="Helical" evidence="2">
    <location>
        <begin position="24"/>
        <end position="45"/>
    </location>
</feature>
<evidence type="ECO:0000256" key="2">
    <source>
        <dbReference type="SAM" id="Phobius"/>
    </source>
</evidence>
<evidence type="ECO:0000256" key="1">
    <source>
        <dbReference type="SAM" id="Coils"/>
    </source>
</evidence>
<dbReference type="NCBIfam" id="TIGR00229">
    <property type="entry name" value="sensory_box"/>
    <property type="match status" value="1"/>
</dbReference>